<protein>
    <submittedName>
        <fullName evidence="10">Cell division protein ftsq</fullName>
    </submittedName>
</protein>
<evidence type="ECO:0000256" key="4">
    <source>
        <dbReference type="ARBA" id="ARBA00022692"/>
    </source>
</evidence>
<gene>
    <name evidence="10" type="ORF">ASZ90_018999</name>
</gene>
<keyword evidence="4 8" id="KW-0812">Transmembrane</keyword>
<dbReference type="InterPro" id="IPR050487">
    <property type="entry name" value="FtsQ_DivIB"/>
</dbReference>
<dbReference type="PANTHER" id="PTHR37820">
    <property type="entry name" value="CELL DIVISION PROTEIN DIVIB"/>
    <property type="match status" value="1"/>
</dbReference>
<dbReference type="InterPro" id="IPR005548">
    <property type="entry name" value="Cell_div_FtsQ/DivIB_C"/>
</dbReference>
<feature type="domain" description="POTRA" evidence="9">
    <location>
        <begin position="32"/>
        <end position="100"/>
    </location>
</feature>
<dbReference type="InterPro" id="IPR034746">
    <property type="entry name" value="POTRA"/>
</dbReference>
<dbReference type="InterPro" id="IPR013685">
    <property type="entry name" value="POTRA_FtsQ_type"/>
</dbReference>
<comment type="subcellular location">
    <subcellularLocation>
        <location evidence="1">Membrane</location>
    </subcellularLocation>
</comment>
<dbReference type="GO" id="GO:0005886">
    <property type="term" value="C:plasma membrane"/>
    <property type="evidence" value="ECO:0007669"/>
    <property type="project" value="TreeGrafter"/>
</dbReference>
<keyword evidence="5 8" id="KW-1133">Transmembrane helix</keyword>
<comment type="caution">
    <text evidence="10">The sequence shown here is derived from an EMBL/GenBank/DDBJ whole genome shotgun (WGS) entry which is preliminary data.</text>
</comment>
<evidence type="ECO:0000256" key="1">
    <source>
        <dbReference type="ARBA" id="ARBA00004370"/>
    </source>
</evidence>
<keyword evidence="7" id="KW-0131">Cell cycle</keyword>
<dbReference type="Pfam" id="PF08478">
    <property type="entry name" value="POTRA_1"/>
    <property type="match status" value="1"/>
</dbReference>
<evidence type="ECO:0000256" key="3">
    <source>
        <dbReference type="ARBA" id="ARBA00022618"/>
    </source>
</evidence>
<reference evidence="10" key="1">
    <citation type="journal article" date="2015" name="Proc. Natl. Acad. Sci. U.S.A.">
        <title>Networks of energetic and metabolic interactions define dynamics in microbial communities.</title>
        <authorList>
            <person name="Embree M."/>
            <person name="Liu J.K."/>
            <person name="Al-Bassam M.M."/>
            <person name="Zengler K."/>
        </authorList>
    </citation>
    <scope>NUCLEOTIDE SEQUENCE</scope>
</reference>
<dbReference type="GO" id="GO:0051301">
    <property type="term" value="P:cell division"/>
    <property type="evidence" value="ECO:0007669"/>
    <property type="project" value="UniProtKB-KW"/>
</dbReference>
<dbReference type="AlphaFoldDB" id="A0A0W8E4I3"/>
<evidence type="ECO:0000256" key="2">
    <source>
        <dbReference type="ARBA" id="ARBA00022475"/>
    </source>
</evidence>
<evidence type="ECO:0000259" key="9">
    <source>
        <dbReference type="PROSITE" id="PS51779"/>
    </source>
</evidence>
<dbReference type="EMBL" id="LNQE01001877">
    <property type="protein sequence ID" value="KUG03566.1"/>
    <property type="molecule type" value="Genomic_DNA"/>
</dbReference>
<evidence type="ECO:0000256" key="7">
    <source>
        <dbReference type="ARBA" id="ARBA00023306"/>
    </source>
</evidence>
<feature type="transmembrane region" description="Helical" evidence="8">
    <location>
        <begin position="12"/>
        <end position="34"/>
    </location>
</feature>
<keyword evidence="3 10" id="KW-0132">Cell division</keyword>
<evidence type="ECO:0000313" key="10">
    <source>
        <dbReference type="EMBL" id="KUG03566.1"/>
    </source>
</evidence>
<organism evidence="10">
    <name type="scientific">hydrocarbon metagenome</name>
    <dbReference type="NCBI Taxonomy" id="938273"/>
    <lineage>
        <taxon>unclassified sequences</taxon>
        <taxon>metagenomes</taxon>
        <taxon>ecological metagenomes</taxon>
    </lineage>
</organism>
<dbReference type="Pfam" id="PF03799">
    <property type="entry name" value="FtsQ_DivIB_C"/>
    <property type="match status" value="1"/>
</dbReference>
<name>A0A0W8E4I3_9ZZZZ</name>
<dbReference type="PANTHER" id="PTHR37820:SF1">
    <property type="entry name" value="CELL DIVISION PROTEIN FTSQ"/>
    <property type="match status" value="1"/>
</dbReference>
<proteinExistence type="predicted"/>
<evidence type="ECO:0000256" key="5">
    <source>
        <dbReference type="ARBA" id="ARBA00022989"/>
    </source>
</evidence>
<keyword evidence="2" id="KW-1003">Cell membrane</keyword>
<evidence type="ECO:0000256" key="8">
    <source>
        <dbReference type="SAM" id="Phobius"/>
    </source>
</evidence>
<dbReference type="PROSITE" id="PS51779">
    <property type="entry name" value="POTRA"/>
    <property type="match status" value="1"/>
</dbReference>
<keyword evidence="6 8" id="KW-0472">Membrane</keyword>
<sequence length="245" mass="28508">MTKYRSRRIFHISILFFITLICVFFFLYSSFFYIDTISVSGNERVEESEVLKLSGVTKGTNIFKLDNRLCARAVETHPIIKTAQITRQLPREIKINIVEREMWAVMPYNDVFLVLDPEGVCLDKMAYIPEGDYCLITMDNPPEQITLGHAVASTEIEMIRKVYELIPEEVENNLSQFHYDTIKEEILIYTLRGTEIKFGNLDRIEEKTELIAQVFPMEIDLEENGTGKLEYIDLRFTGQPVLKMK</sequence>
<dbReference type="Gene3D" id="3.10.20.310">
    <property type="entry name" value="membrane protein fhac"/>
    <property type="match status" value="1"/>
</dbReference>
<accession>A0A0W8E4I3</accession>
<evidence type="ECO:0000256" key="6">
    <source>
        <dbReference type="ARBA" id="ARBA00023136"/>
    </source>
</evidence>